<comment type="caution">
    <text evidence="2">The sequence shown here is derived from an EMBL/GenBank/DDBJ whole genome shotgun (WGS) entry which is preliminary data.</text>
</comment>
<dbReference type="InterPro" id="IPR009072">
    <property type="entry name" value="Histone-fold"/>
</dbReference>
<dbReference type="AlphaFoldDB" id="A0AA39YSD2"/>
<feature type="region of interest" description="Disordered" evidence="1">
    <location>
        <begin position="92"/>
        <end position="124"/>
    </location>
</feature>
<feature type="compositionally biased region" description="Acidic residues" evidence="1">
    <location>
        <begin position="102"/>
        <end position="115"/>
    </location>
</feature>
<feature type="region of interest" description="Disordered" evidence="1">
    <location>
        <begin position="892"/>
        <end position="930"/>
    </location>
</feature>
<dbReference type="GO" id="GO:0046982">
    <property type="term" value="F:protein heterodimerization activity"/>
    <property type="evidence" value="ECO:0007669"/>
    <property type="project" value="InterPro"/>
</dbReference>
<dbReference type="PANTHER" id="PTHR15992:SF5">
    <property type="entry name" value="HOLLIDAY JUNCTION RECOGNITION PROTEIN"/>
    <property type="match status" value="1"/>
</dbReference>
<proteinExistence type="predicted"/>
<organism evidence="2 3">
    <name type="scientific">Cercophora newfieldiana</name>
    <dbReference type="NCBI Taxonomy" id="92897"/>
    <lineage>
        <taxon>Eukaryota</taxon>
        <taxon>Fungi</taxon>
        <taxon>Dikarya</taxon>
        <taxon>Ascomycota</taxon>
        <taxon>Pezizomycotina</taxon>
        <taxon>Sordariomycetes</taxon>
        <taxon>Sordariomycetidae</taxon>
        <taxon>Sordariales</taxon>
        <taxon>Lasiosphaeriaceae</taxon>
        <taxon>Cercophora</taxon>
    </lineage>
</organism>
<dbReference type="PANTHER" id="PTHR15992">
    <property type="entry name" value="HOLLIDAY JUNCTION RECOGNITION PROTEIN"/>
    <property type="match status" value="1"/>
</dbReference>
<dbReference type="Gene3D" id="1.10.20.10">
    <property type="entry name" value="Histone, subunit A"/>
    <property type="match status" value="1"/>
</dbReference>
<feature type="compositionally biased region" description="Low complexity" evidence="1">
    <location>
        <begin position="850"/>
        <end position="865"/>
    </location>
</feature>
<dbReference type="GO" id="GO:0042393">
    <property type="term" value="F:histone binding"/>
    <property type="evidence" value="ECO:0007669"/>
    <property type="project" value="InterPro"/>
</dbReference>
<evidence type="ECO:0000256" key="1">
    <source>
        <dbReference type="SAM" id="MobiDB-lite"/>
    </source>
</evidence>
<accession>A0AA39YSD2</accession>
<dbReference type="Proteomes" id="UP001174936">
    <property type="component" value="Unassembled WGS sequence"/>
</dbReference>
<dbReference type="EMBL" id="JAULSV010000001">
    <property type="protein sequence ID" value="KAK0656565.1"/>
    <property type="molecule type" value="Genomic_DNA"/>
</dbReference>
<feature type="region of interest" description="Disordered" evidence="1">
    <location>
        <begin position="306"/>
        <end position="360"/>
    </location>
</feature>
<feature type="region of interest" description="Disordered" evidence="1">
    <location>
        <begin position="703"/>
        <end position="866"/>
    </location>
</feature>
<feature type="compositionally biased region" description="Pro residues" evidence="1">
    <location>
        <begin position="761"/>
        <end position="779"/>
    </location>
</feature>
<evidence type="ECO:0008006" key="4">
    <source>
        <dbReference type="Google" id="ProtNLM"/>
    </source>
</evidence>
<reference evidence="2" key="1">
    <citation type="submission" date="2023-06" db="EMBL/GenBank/DDBJ databases">
        <title>Genome-scale phylogeny and comparative genomics of the fungal order Sordariales.</title>
        <authorList>
            <consortium name="Lawrence Berkeley National Laboratory"/>
            <person name="Hensen N."/>
            <person name="Bonometti L."/>
            <person name="Westerberg I."/>
            <person name="Brannstrom I.O."/>
            <person name="Guillou S."/>
            <person name="Cros-Aarteil S."/>
            <person name="Calhoun S."/>
            <person name="Haridas S."/>
            <person name="Kuo A."/>
            <person name="Mondo S."/>
            <person name="Pangilinan J."/>
            <person name="Riley R."/>
            <person name="Labutti K."/>
            <person name="Andreopoulos B."/>
            <person name="Lipzen A."/>
            <person name="Chen C."/>
            <person name="Yanf M."/>
            <person name="Daum C."/>
            <person name="Ng V."/>
            <person name="Clum A."/>
            <person name="Steindorff A."/>
            <person name="Ohm R."/>
            <person name="Martin F."/>
            <person name="Silar P."/>
            <person name="Natvig D."/>
            <person name="Lalanne C."/>
            <person name="Gautier V."/>
            <person name="Ament-Velasquez S.L."/>
            <person name="Kruys A."/>
            <person name="Hutchinson M.I."/>
            <person name="Powell A.J."/>
            <person name="Barry K."/>
            <person name="Miller A.N."/>
            <person name="Grigoriev I.V."/>
            <person name="Debuchy R."/>
            <person name="Gladieux P."/>
            <person name="Thoren M.H."/>
            <person name="Johannesson H."/>
        </authorList>
    </citation>
    <scope>NUCLEOTIDE SEQUENCE</scope>
    <source>
        <strain evidence="2">SMH2532-1</strain>
    </source>
</reference>
<evidence type="ECO:0000313" key="2">
    <source>
        <dbReference type="EMBL" id="KAK0656565.1"/>
    </source>
</evidence>
<dbReference type="GO" id="GO:0005634">
    <property type="term" value="C:nucleus"/>
    <property type="evidence" value="ECO:0007669"/>
    <property type="project" value="InterPro"/>
</dbReference>
<sequence>MEPQAKRSRTGPSPFDHKTAPVDDDELNLRPEEVNALRDPGIQLQKSRAFAAFKLKSAFENIFEKYGRDFTGIGDEIDLRTGEIVVDNGHIQSLEESTMNREEDEEDEDAGEEEGILPGGPGAQLGLLERDLPPLVLSSDASVFPGPWSSPSPCMGAPPLLSSMIDPGCAQMWPYSASMSHGIPEPAQNIDPAWRATDLPPQVFGNGYGPSAPPKRKKAKMKIPFIPEGDEDDILLGASTTVEKEAVGNSGPVVPVSHQNSPHDISGEGGAGGGMAADVQPGITPMTVRVKYKLPEMLAKDALKYTKSGGKRRPSKKAAAVGDVGPGKQREKVGSSRSVATKKNQGATESKATIVSSATSTPNKEADLYINTSIPEGVLATKPTNQKLRVEIQAMAPADISSYVLISPEPSPEPEMSQLVRSRRSVENLSGAILMDEVPTIPMPQGHTGAPESCGRSDMSMIQSQLLAEVTTGATEQDEARKELNAGPGDPSQSAEVEVFSRNTLDPSYAFSDDDEPTIPRRQLLRYEPVRPKEVLAVQEETTIKAATLLDQASSPTATPSVTSTRLTASFEVLSPVTQGTEPQADAVESHPEDDGTIMAGCSSQQTAPSSVERTIKTPSLLRMKPRRSGIRRSLISPNNTITPTELVLDSVEQPLREDCNAEPDLPVSRKRDRSYMETASEMHISSDELTIISTSARIPYDRIIPETPEPSPEPQAPRRHPRQASPDLGMSPRPDIFPLADEDSPTQDPPNMQVDRQEPRPSPPPKSKPKANPPPPKTPSQKRRLSRPAGTSSSARTGILSLISDDEDELSLDPSDFTPSGTRRPKPKVNPTSSAPHKSLTSVRNYLASSSSSTSKKSTSTLTKRGAIVGARTPASSKVSKLSLGNVSKLAIRSGGRGPGSLMRGAAGSGPGREPVSPASGLGSELIQTPGGSMRRCGEGDFRCDRDFCFVCL</sequence>
<keyword evidence="3" id="KW-1185">Reference proteome</keyword>
<protein>
    <recommendedName>
        <fullName evidence="4">Myb-like DNA-binding domain protein</fullName>
    </recommendedName>
</protein>
<gene>
    <name evidence="2" type="ORF">B0T16DRAFT_399667</name>
</gene>
<evidence type="ECO:0000313" key="3">
    <source>
        <dbReference type="Proteomes" id="UP001174936"/>
    </source>
</evidence>
<dbReference type="Pfam" id="PF10384">
    <property type="entry name" value="Scm3"/>
    <property type="match status" value="1"/>
</dbReference>
<feature type="region of interest" description="Disordered" evidence="1">
    <location>
        <begin position="1"/>
        <end position="32"/>
    </location>
</feature>
<name>A0AA39YSD2_9PEZI</name>
<feature type="compositionally biased region" description="Polar residues" evidence="1">
    <location>
        <begin position="335"/>
        <end position="360"/>
    </location>
</feature>
<dbReference type="InterPro" id="IPR018465">
    <property type="entry name" value="Scm3/HJURP"/>
</dbReference>
<feature type="compositionally biased region" description="Polar residues" evidence="1">
    <location>
        <begin position="831"/>
        <end position="849"/>
    </location>
</feature>
<feature type="region of interest" description="Disordered" evidence="1">
    <location>
        <begin position="473"/>
        <end position="496"/>
    </location>
</feature>
<feature type="compositionally biased region" description="Basic and acidic residues" evidence="1">
    <location>
        <begin position="15"/>
        <end position="32"/>
    </location>
</feature>